<evidence type="ECO:0000256" key="1">
    <source>
        <dbReference type="SAM" id="Phobius"/>
    </source>
</evidence>
<proteinExistence type="predicted"/>
<dbReference type="EMBL" id="FZNY01000007">
    <property type="protein sequence ID" value="SNS18524.1"/>
    <property type="molecule type" value="Genomic_DNA"/>
</dbReference>
<gene>
    <name evidence="2" type="ORF">SAMN06265376_107284</name>
</gene>
<keyword evidence="1" id="KW-1133">Transmembrane helix</keyword>
<name>A0A239CGC1_9FLAO</name>
<feature type="transmembrane region" description="Helical" evidence="1">
    <location>
        <begin position="57"/>
        <end position="75"/>
    </location>
</feature>
<evidence type="ECO:0000313" key="3">
    <source>
        <dbReference type="Proteomes" id="UP000198379"/>
    </source>
</evidence>
<evidence type="ECO:0000313" key="2">
    <source>
        <dbReference type="EMBL" id="SNS18524.1"/>
    </source>
</evidence>
<protein>
    <submittedName>
        <fullName evidence="2">Uncharacterized protein</fullName>
    </submittedName>
</protein>
<keyword evidence="1" id="KW-0472">Membrane</keyword>
<keyword evidence="3" id="KW-1185">Reference proteome</keyword>
<accession>A0A239CGC1</accession>
<dbReference type="RefSeq" id="WP_089373275.1">
    <property type="nucleotide sequence ID" value="NZ_BMEP01000004.1"/>
</dbReference>
<dbReference type="Proteomes" id="UP000198379">
    <property type="component" value="Unassembled WGS sequence"/>
</dbReference>
<reference evidence="2 3" key="1">
    <citation type="submission" date="2017-06" db="EMBL/GenBank/DDBJ databases">
        <authorList>
            <person name="Kim H.J."/>
            <person name="Triplett B.A."/>
        </authorList>
    </citation>
    <scope>NUCLEOTIDE SEQUENCE [LARGE SCALE GENOMIC DNA]</scope>
    <source>
        <strain evidence="2 3">DSM 25597</strain>
    </source>
</reference>
<keyword evidence="1" id="KW-0812">Transmembrane</keyword>
<dbReference type="AlphaFoldDB" id="A0A239CGC1"/>
<sequence length="134" mass="15505">MKKRFFLVVMVLIRRYYKLIFKSPVVNAIKRLSLGYVNGNGAFHVSHDMLDLNISKYLLVVYFILMLMTTFNIIFPKACKSEHHSMFKYIRWCNIAIIVVLAITDCIEQCAFVESSIVEVILEIAIEIAHPAFV</sequence>
<organism evidence="2 3">
    <name type="scientific">Dokdonia pacifica</name>
    <dbReference type="NCBI Taxonomy" id="1627892"/>
    <lineage>
        <taxon>Bacteria</taxon>
        <taxon>Pseudomonadati</taxon>
        <taxon>Bacteroidota</taxon>
        <taxon>Flavobacteriia</taxon>
        <taxon>Flavobacteriales</taxon>
        <taxon>Flavobacteriaceae</taxon>
        <taxon>Dokdonia</taxon>
    </lineage>
</organism>